<dbReference type="SUPFAM" id="SSF50630">
    <property type="entry name" value="Acid proteases"/>
    <property type="match status" value="1"/>
</dbReference>
<sequence length="211" mass="24308">MESNTEAIKVNIQINNIPFIFILDTGASNSVISEYFYKINLANIEIVKTNKIFKLYNGDSILPLGYIDCLMSFNNSCKKFRIFVIRQAYGPPLLGRDFFTQFNLNISELNSISLNKVQYLINKFGTVFDDTLGTFNKGYISIKLKSEKMEPKFFRPRPLPFAMKEKVELELNRLLKLGVIEPVNYSPWGTPIVPVLKKTTPYEFVETLKLH</sequence>
<dbReference type="Gene3D" id="2.40.70.10">
    <property type="entry name" value="Acid Proteases"/>
    <property type="match status" value="1"/>
</dbReference>
<dbReference type="GO" id="GO:0004190">
    <property type="term" value="F:aspartic-type endopeptidase activity"/>
    <property type="evidence" value="ECO:0007669"/>
    <property type="project" value="InterPro"/>
</dbReference>
<dbReference type="SUPFAM" id="SSF56672">
    <property type="entry name" value="DNA/RNA polymerases"/>
    <property type="match status" value="1"/>
</dbReference>
<dbReference type="PANTHER" id="PTHR37984">
    <property type="entry name" value="PROTEIN CBG26694"/>
    <property type="match status" value="1"/>
</dbReference>
<dbReference type="InterPro" id="IPR043502">
    <property type="entry name" value="DNA/RNA_pol_sf"/>
</dbReference>
<dbReference type="GO" id="GO:0071897">
    <property type="term" value="P:DNA biosynthetic process"/>
    <property type="evidence" value="ECO:0007669"/>
    <property type="project" value="UniProtKB-ARBA"/>
</dbReference>
<dbReference type="PROSITE" id="PS00141">
    <property type="entry name" value="ASP_PROTEASE"/>
    <property type="match status" value="1"/>
</dbReference>
<keyword evidence="1" id="KW-0378">Hydrolase</keyword>
<comment type="caution">
    <text evidence="3">The sequence shown here is derived from an EMBL/GenBank/DDBJ whole genome shotgun (WGS) entry which is preliminary data.</text>
</comment>
<dbReference type="EMBL" id="JARQZJ010000041">
    <property type="protein sequence ID" value="KAK9877369.1"/>
    <property type="molecule type" value="Genomic_DNA"/>
</dbReference>
<dbReference type="GO" id="GO:0006508">
    <property type="term" value="P:proteolysis"/>
    <property type="evidence" value="ECO:0007669"/>
    <property type="project" value="InterPro"/>
</dbReference>
<dbReference type="Pfam" id="PF13975">
    <property type="entry name" value="gag-asp_proteas"/>
    <property type="match status" value="1"/>
</dbReference>
<protein>
    <recommendedName>
        <fullName evidence="2">Peptidase A2 domain-containing protein</fullName>
    </recommendedName>
</protein>
<name>A0AAW1U367_9CUCU</name>
<proteinExistence type="predicted"/>
<evidence type="ECO:0000313" key="4">
    <source>
        <dbReference type="Proteomes" id="UP001431783"/>
    </source>
</evidence>
<evidence type="ECO:0000256" key="1">
    <source>
        <dbReference type="ARBA" id="ARBA00022801"/>
    </source>
</evidence>
<dbReference type="InterPro" id="IPR021109">
    <property type="entry name" value="Peptidase_aspartic_dom_sf"/>
</dbReference>
<dbReference type="InterPro" id="IPR001969">
    <property type="entry name" value="Aspartic_peptidase_AS"/>
</dbReference>
<dbReference type="PANTHER" id="PTHR37984:SF13">
    <property type="entry name" value="RIBONUCLEASE H"/>
    <property type="match status" value="1"/>
</dbReference>
<reference evidence="3 4" key="1">
    <citation type="submission" date="2023-03" db="EMBL/GenBank/DDBJ databases">
        <title>Genome insight into feeding habits of ladybird beetles.</title>
        <authorList>
            <person name="Li H.-S."/>
            <person name="Huang Y.-H."/>
            <person name="Pang H."/>
        </authorList>
    </citation>
    <scope>NUCLEOTIDE SEQUENCE [LARGE SCALE GENOMIC DNA]</scope>
    <source>
        <strain evidence="3">SYSU_2023b</strain>
        <tissue evidence="3">Whole body</tissue>
    </source>
</reference>
<dbReference type="Gene3D" id="3.10.10.10">
    <property type="entry name" value="HIV Type 1 Reverse Transcriptase, subunit A, domain 1"/>
    <property type="match status" value="1"/>
</dbReference>
<evidence type="ECO:0000313" key="3">
    <source>
        <dbReference type="EMBL" id="KAK9877369.1"/>
    </source>
</evidence>
<dbReference type="InterPro" id="IPR050951">
    <property type="entry name" value="Retrovirus_Pol_polyprotein"/>
</dbReference>
<feature type="domain" description="Peptidase A2" evidence="2">
    <location>
        <begin position="19"/>
        <end position="98"/>
    </location>
</feature>
<dbReference type="Proteomes" id="UP001431783">
    <property type="component" value="Unassembled WGS sequence"/>
</dbReference>
<accession>A0AAW1U367</accession>
<dbReference type="AlphaFoldDB" id="A0AAW1U367"/>
<dbReference type="InterPro" id="IPR001995">
    <property type="entry name" value="Peptidase_A2_cat"/>
</dbReference>
<evidence type="ECO:0000259" key="2">
    <source>
        <dbReference type="PROSITE" id="PS50175"/>
    </source>
</evidence>
<dbReference type="PROSITE" id="PS50175">
    <property type="entry name" value="ASP_PROT_RETROV"/>
    <property type="match status" value="1"/>
</dbReference>
<organism evidence="3 4">
    <name type="scientific">Henosepilachna vigintioctopunctata</name>
    <dbReference type="NCBI Taxonomy" id="420089"/>
    <lineage>
        <taxon>Eukaryota</taxon>
        <taxon>Metazoa</taxon>
        <taxon>Ecdysozoa</taxon>
        <taxon>Arthropoda</taxon>
        <taxon>Hexapoda</taxon>
        <taxon>Insecta</taxon>
        <taxon>Pterygota</taxon>
        <taxon>Neoptera</taxon>
        <taxon>Endopterygota</taxon>
        <taxon>Coleoptera</taxon>
        <taxon>Polyphaga</taxon>
        <taxon>Cucujiformia</taxon>
        <taxon>Coccinelloidea</taxon>
        <taxon>Coccinellidae</taxon>
        <taxon>Epilachninae</taxon>
        <taxon>Epilachnini</taxon>
        <taxon>Henosepilachna</taxon>
    </lineage>
</organism>
<gene>
    <name evidence="3" type="ORF">WA026_017765</name>
</gene>
<keyword evidence="4" id="KW-1185">Reference proteome</keyword>